<dbReference type="InterPro" id="IPR011990">
    <property type="entry name" value="TPR-like_helical_dom_sf"/>
</dbReference>
<name>A0ABR0M5I5_9PEZI</name>
<dbReference type="EMBL" id="JAVRRA010000827">
    <property type="protein sequence ID" value="KAK5284097.1"/>
    <property type="molecule type" value="Genomic_DNA"/>
</dbReference>
<dbReference type="SUPFAM" id="SSF48452">
    <property type="entry name" value="TPR-like"/>
    <property type="match status" value="1"/>
</dbReference>
<feature type="repeat" description="TPR" evidence="3">
    <location>
        <begin position="7"/>
        <end position="40"/>
    </location>
</feature>
<reference evidence="4 5" key="1">
    <citation type="submission" date="2023-08" db="EMBL/GenBank/DDBJ databases">
        <title>Black Yeasts Isolated from many extreme environments.</title>
        <authorList>
            <person name="Coleine C."/>
            <person name="Stajich J.E."/>
            <person name="Selbmann L."/>
        </authorList>
    </citation>
    <scope>NUCLEOTIDE SEQUENCE [LARGE SCALE GENOMIC DNA]</scope>
    <source>
        <strain evidence="4 5">CCFEE 536</strain>
    </source>
</reference>
<evidence type="ECO:0000313" key="5">
    <source>
        <dbReference type="Proteomes" id="UP001357485"/>
    </source>
</evidence>
<dbReference type="PROSITE" id="PS50096">
    <property type="entry name" value="IQ"/>
    <property type="match status" value="1"/>
</dbReference>
<keyword evidence="1" id="KW-0677">Repeat</keyword>
<evidence type="ECO:0000256" key="1">
    <source>
        <dbReference type="ARBA" id="ARBA00022737"/>
    </source>
</evidence>
<dbReference type="PANTHER" id="PTHR22904">
    <property type="entry name" value="TPR REPEAT CONTAINING PROTEIN"/>
    <property type="match status" value="1"/>
</dbReference>
<gene>
    <name evidence="4" type="ORF">LTR16_005279</name>
</gene>
<sequence>MPSKKSMTELQELGRIYYGRKEYQKALNAFTEAIDMSNAPTSSLLENRAATFEKLEDLQAALREGKRTIQSWKQDVTGYLRTGKILRMMDKPDVALSIYQYGLRKVSPRDKNIKVRCAKYSDALEDCVADVSAVALARNAR</sequence>
<proteinExistence type="predicted"/>
<comment type="caution">
    <text evidence="4">The sequence shown here is derived from an EMBL/GenBank/DDBJ whole genome shotgun (WGS) entry which is preliminary data.</text>
</comment>
<evidence type="ECO:0000313" key="4">
    <source>
        <dbReference type="EMBL" id="KAK5284097.1"/>
    </source>
</evidence>
<dbReference type="PROSITE" id="PS50005">
    <property type="entry name" value="TPR"/>
    <property type="match status" value="1"/>
</dbReference>
<organism evidence="4 5">
    <name type="scientific">Cryomyces antarcticus</name>
    <dbReference type="NCBI Taxonomy" id="329879"/>
    <lineage>
        <taxon>Eukaryota</taxon>
        <taxon>Fungi</taxon>
        <taxon>Dikarya</taxon>
        <taxon>Ascomycota</taxon>
        <taxon>Pezizomycotina</taxon>
        <taxon>Dothideomycetes</taxon>
        <taxon>Dothideomycetes incertae sedis</taxon>
        <taxon>Cryomyces</taxon>
    </lineage>
</organism>
<dbReference type="InterPro" id="IPR019734">
    <property type="entry name" value="TPR_rpt"/>
</dbReference>
<dbReference type="Gene3D" id="1.25.40.10">
    <property type="entry name" value="Tetratricopeptide repeat domain"/>
    <property type="match status" value="1"/>
</dbReference>
<evidence type="ECO:0000256" key="3">
    <source>
        <dbReference type="PROSITE-ProRule" id="PRU00339"/>
    </source>
</evidence>
<evidence type="ECO:0000256" key="2">
    <source>
        <dbReference type="ARBA" id="ARBA00022803"/>
    </source>
</evidence>
<protein>
    <recommendedName>
        <fullName evidence="6">Tetratricopeptide repeat protein</fullName>
    </recommendedName>
</protein>
<dbReference type="Proteomes" id="UP001357485">
    <property type="component" value="Unassembled WGS sequence"/>
</dbReference>
<keyword evidence="2 3" id="KW-0802">TPR repeat</keyword>
<dbReference type="PANTHER" id="PTHR22904:SF523">
    <property type="entry name" value="STRESS-INDUCED-PHOSPHOPROTEIN 1"/>
    <property type="match status" value="1"/>
</dbReference>
<accession>A0ABR0M5I5</accession>
<keyword evidence="5" id="KW-1185">Reference proteome</keyword>
<evidence type="ECO:0008006" key="6">
    <source>
        <dbReference type="Google" id="ProtNLM"/>
    </source>
</evidence>